<dbReference type="EMBL" id="QEQK01000019">
    <property type="protein sequence ID" value="PWN54713.1"/>
    <property type="molecule type" value="Genomic_DNA"/>
</dbReference>
<evidence type="ECO:0000313" key="4">
    <source>
        <dbReference type="Proteomes" id="UP000251800"/>
    </source>
</evidence>
<evidence type="ECO:0000313" key="3">
    <source>
        <dbReference type="EMBL" id="PWN54713.1"/>
    </source>
</evidence>
<feature type="domain" description="Carrier" evidence="2">
    <location>
        <begin position="27"/>
        <end position="113"/>
    </location>
</feature>
<reference evidence="3 4" key="1">
    <citation type="submission" date="2018-05" db="EMBL/GenBank/DDBJ databases">
        <title>Abyssibacter profundi OUC007T gen. nov., sp. nov, a marine bacterium isolated from seawater of the Mariana Trench.</title>
        <authorList>
            <person name="Zhou S."/>
        </authorList>
    </citation>
    <scope>NUCLEOTIDE SEQUENCE [LARGE SCALE GENOMIC DNA]</scope>
    <source>
        <strain evidence="3 4">OUC007</strain>
    </source>
</reference>
<dbReference type="OrthoDB" id="396512at2"/>
<dbReference type="PANTHER" id="PTHR12788">
    <property type="entry name" value="PROTEIN-TYROSINE SULFOTRANSFERASE 2"/>
    <property type="match status" value="1"/>
</dbReference>
<sequence>MTRMGIPKRQAQGQAGTIGAAMTIERAAVQQTVIAVVEELLDAIDSEYEEAVSDATWLIADGGFSSIDFVQMTVMIEEQLGSKIGFQDMLMQQGQYVDDLTVGQVVDFTVDRLTHPQAAQAAAPVVAPAATPVDVTGPRVTEEDVAAFSRLIKPRRVLPATGAKNKRAVFILSPPRSGSTLLRVMLAGNPALFAPPELHLLSYATMNERREDLSNEHSEHLLDGTVRALMQTRGWTGDQARRFIADCEDSGMSTREFFGVIQAELGERLLVDKTPTYAFSEDILRQAEACFDDALYIHLTRHPCGMIRSYEESNLTRMMPLLMKNSEFSMSALAEMIWLVSNRNILSFGESVPAERWFSVSYEQVVSQPEPSMRRLCQFLDVDYHPDMINPYSDSKSRMTDGVDSASKMSGDLKFHLHSQIDPNAATRWQQFCSEDMLGAQTLDLVANLDSSPASVRL</sequence>
<dbReference type="Gene3D" id="1.10.1200.10">
    <property type="entry name" value="ACP-like"/>
    <property type="match status" value="1"/>
</dbReference>
<accession>A0A383XQ09</accession>
<keyword evidence="4" id="KW-1185">Reference proteome</keyword>
<dbReference type="InterPro" id="IPR026634">
    <property type="entry name" value="TPST-like"/>
</dbReference>
<comment type="caution">
    <text evidence="3">The sequence shown here is derived from an EMBL/GenBank/DDBJ whole genome shotgun (WGS) entry which is preliminary data.</text>
</comment>
<dbReference type="PROSITE" id="PS50075">
    <property type="entry name" value="CARRIER"/>
    <property type="match status" value="1"/>
</dbReference>
<name>A0A383XQ09_9GAMM</name>
<evidence type="ECO:0000256" key="1">
    <source>
        <dbReference type="ARBA" id="ARBA00022679"/>
    </source>
</evidence>
<protein>
    <recommendedName>
        <fullName evidence="2">Carrier domain-containing protein</fullName>
    </recommendedName>
</protein>
<organism evidence="3 4">
    <name type="scientific">Abyssibacter profundi</name>
    <dbReference type="NCBI Taxonomy" id="2182787"/>
    <lineage>
        <taxon>Bacteria</taxon>
        <taxon>Pseudomonadati</taxon>
        <taxon>Pseudomonadota</taxon>
        <taxon>Gammaproteobacteria</taxon>
        <taxon>Chromatiales</taxon>
        <taxon>Oceanococcaceae</taxon>
        <taxon>Abyssibacter</taxon>
    </lineage>
</organism>
<dbReference type="SUPFAM" id="SSF47336">
    <property type="entry name" value="ACP-like"/>
    <property type="match status" value="1"/>
</dbReference>
<evidence type="ECO:0000259" key="2">
    <source>
        <dbReference type="PROSITE" id="PS50075"/>
    </source>
</evidence>
<dbReference type="SUPFAM" id="SSF52540">
    <property type="entry name" value="P-loop containing nucleoside triphosphate hydrolases"/>
    <property type="match status" value="1"/>
</dbReference>
<dbReference type="AlphaFoldDB" id="A0A383XQ09"/>
<gene>
    <name evidence="3" type="ORF">DEH80_15950</name>
</gene>
<dbReference type="InterPro" id="IPR027417">
    <property type="entry name" value="P-loop_NTPase"/>
</dbReference>
<dbReference type="InterPro" id="IPR009081">
    <property type="entry name" value="PP-bd_ACP"/>
</dbReference>
<dbReference type="InterPro" id="IPR036736">
    <property type="entry name" value="ACP-like_sf"/>
</dbReference>
<dbReference type="Gene3D" id="3.40.50.300">
    <property type="entry name" value="P-loop containing nucleotide triphosphate hydrolases"/>
    <property type="match status" value="1"/>
</dbReference>
<dbReference type="GO" id="GO:0008476">
    <property type="term" value="F:protein-tyrosine sulfotransferase activity"/>
    <property type="evidence" value="ECO:0007669"/>
    <property type="project" value="InterPro"/>
</dbReference>
<dbReference type="Pfam" id="PF13469">
    <property type="entry name" value="Sulfotransfer_3"/>
    <property type="match status" value="1"/>
</dbReference>
<proteinExistence type="predicted"/>
<dbReference type="Proteomes" id="UP000251800">
    <property type="component" value="Unassembled WGS sequence"/>
</dbReference>
<dbReference type="PANTHER" id="PTHR12788:SF10">
    <property type="entry name" value="PROTEIN-TYROSINE SULFOTRANSFERASE"/>
    <property type="match status" value="1"/>
</dbReference>
<keyword evidence="1" id="KW-0808">Transferase</keyword>